<dbReference type="Proteomes" id="UP000192907">
    <property type="component" value="Unassembled WGS sequence"/>
</dbReference>
<keyword evidence="4" id="KW-1185">Reference proteome</keyword>
<dbReference type="Gene3D" id="3.40.30.10">
    <property type="entry name" value="Glutaredoxin"/>
    <property type="match status" value="1"/>
</dbReference>
<proteinExistence type="predicted"/>
<dbReference type="PANTHER" id="PTHR42852">
    <property type="entry name" value="THIOL:DISULFIDE INTERCHANGE PROTEIN DSBE"/>
    <property type="match status" value="1"/>
</dbReference>
<keyword evidence="1" id="KW-0732">Signal</keyword>
<protein>
    <submittedName>
        <fullName evidence="3">Thioredoxin-like</fullName>
    </submittedName>
</protein>
<dbReference type="Pfam" id="PF13905">
    <property type="entry name" value="Thioredoxin_8"/>
    <property type="match status" value="1"/>
</dbReference>
<dbReference type="InterPro" id="IPR050553">
    <property type="entry name" value="Thioredoxin_ResA/DsbE_sf"/>
</dbReference>
<evidence type="ECO:0000259" key="2">
    <source>
        <dbReference type="Pfam" id="PF13905"/>
    </source>
</evidence>
<name>A0A1Y6C4C3_9BACT</name>
<dbReference type="OrthoDB" id="9811352at2"/>
<evidence type="ECO:0000313" key="3">
    <source>
        <dbReference type="EMBL" id="SMF44844.1"/>
    </source>
</evidence>
<dbReference type="InterPro" id="IPR012336">
    <property type="entry name" value="Thioredoxin-like_fold"/>
</dbReference>
<dbReference type="CDD" id="cd02966">
    <property type="entry name" value="TlpA_like_family"/>
    <property type="match status" value="1"/>
</dbReference>
<dbReference type="InterPro" id="IPR036249">
    <property type="entry name" value="Thioredoxin-like_sf"/>
</dbReference>
<dbReference type="AlphaFoldDB" id="A0A1Y6C4C3"/>
<sequence>MKIASILFLGLMSMSALGTIKPKALNQLRGLDGQTWQSSKQDVVVLHFLASWCQGCGPTLKLLDSTVSGQQARIVPVSVDEEIQQARDYFSGKKLLTQYYSKAFWDKDALLAKQLKIEAIPSVVVIDSNGKEAMRLEGHPTAAQLGKLKGIIEKDNQ</sequence>
<dbReference type="STRING" id="1513793.SAMN06296036_113157"/>
<feature type="signal peptide" evidence="1">
    <location>
        <begin position="1"/>
        <end position="18"/>
    </location>
</feature>
<reference evidence="4" key="1">
    <citation type="submission" date="2017-04" db="EMBL/GenBank/DDBJ databases">
        <authorList>
            <person name="Varghese N."/>
            <person name="Submissions S."/>
        </authorList>
    </citation>
    <scope>NUCLEOTIDE SEQUENCE [LARGE SCALE GENOMIC DNA]</scope>
    <source>
        <strain evidence="4">RKEM611</strain>
    </source>
</reference>
<accession>A0A1Y6C4C3</accession>
<evidence type="ECO:0000256" key="1">
    <source>
        <dbReference type="SAM" id="SignalP"/>
    </source>
</evidence>
<organism evidence="3 4">
    <name type="scientific">Pseudobacteriovorax antillogorgiicola</name>
    <dbReference type="NCBI Taxonomy" id="1513793"/>
    <lineage>
        <taxon>Bacteria</taxon>
        <taxon>Pseudomonadati</taxon>
        <taxon>Bdellovibrionota</taxon>
        <taxon>Oligoflexia</taxon>
        <taxon>Oligoflexales</taxon>
        <taxon>Pseudobacteriovoracaceae</taxon>
        <taxon>Pseudobacteriovorax</taxon>
    </lineage>
</organism>
<feature type="domain" description="Thioredoxin-like fold" evidence="2">
    <location>
        <begin position="42"/>
        <end position="131"/>
    </location>
</feature>
<dbReference type="SUPFAM" id="SSF52833">
    <property type="entry name" value="Thioredoxin-like"/>
    <property type="match status" value="1"/>
</dbReference>
<feature type="chain" id="PRO_5012983709" evidence="1">
    <location>
        <begin position="19"/>
        <end position="157"/>
    </location>
</feature>
<gene>
    <name evidence="3" type="ORF">SAMN06296036_113157</name>
</gene>
<dbReference type="RefSeq" id="WP_132321251.1">
    <property type="nucleotide sequence ID" value="NZ_FWZT01000013.1"/>
</dbReference>
<dbReference type="EMBL" id="FWZT01000013">
    <property type="protein sequence ID" value="SMF44844.1"/>
    <property type="molecule type" value="Genomic_DNA"/>
</dbReference>
<dbReference type="PANTHER" id="PTHR42852:SF17">
    <property type="entry name" value="THIOREDOXIN-LIKE PROTEIN HI_1115"/>
    <property type="match status" value="1"/>
</dbReference>
<evidence type="ECO:0000313" key="4">
    <source>
        <dbReference type="Proteomes" id="UP000192907"/>
    </source>
</evidence>